<dbReference type="InterPro" id="IPR017927">
    <property type="entry name" value="FAD-bd_FR_type"/>
</dbReference>
<dbReference type="Gene3D" id="3.40.50.80">
    <property type="entry name" value="Nucleotide-binding domain of ferredoxin-NADP reductase (FNR) module"/>
    <property type="match status" value="1"/>
</dbReference>
<dbReference type="PROSITE" id="PS00197">
    <property type="entry name" value="2FE2S_FER_1"/>
    <property type="match status" value="1"/>
</dbReference>
<dbReference type="PRINTS" id="PR00371">
    <property type="entry name" value="FPNCR"/>
</dbReference>
<evidence type="ECO:0000256" key="9">
    <source>
        <dbReference type="SAM" id="MobiDB-lite"/>
    </source>
</evidence>
<dbReference type="InterPro" id="IPR001433">
    <property type="entry name" value="OxRdtase_FAD/NAD-bd"/>
</dbReference>
<dbReference type="InterPro" id="IPR012675">
    <property type="entry name" value="Beta-grasp_dom_sf"/>
</dbReference>
<accession>A0AA49GSP7</accession>
<dbReference type="PROSITE" id="PS51384">
    <property type="entry name" value="FAD_FR"/>
    <property type="match status" value="1"/>
</dbReference>
<dbReference type="InterPro" id="IPR017938">
    <property type="entry name" value="Riboflavin_synthase-like_b-brl"/>
</dbReference>
<dbReference type="InterPro" id="IPR008333">
    <property type="entry name" value="Cbr1-like_FAD-bd_dom"/>
</dbReference>
<dbReference type="AlphaFoldDB" id="A0AA49GSP7"/>
<dbReference type="GO" id="GO:0051537">
    <property type="term" value="F:2 iron, 2 sulfur cluster binding"/>
    <property type="evidence" value="ECO:0007669"/>
    <property type="project" value="UniProtKB-KW"/>
</dbReference>
<keyword evidence="8" id="KW-0411">Iron-sulfur</keyword>
<keyword evidence="3" id="KW-0001">2Fe-2S</keyword>
<dbReference type="GO" id="GO:0046872">
    <property type="term" value="F:metal ion binding"/>
    <property type="evidence" value="ECO:0007669"/>
    <property type="project" value="UniProtKB-KW"/>
</dbReference>
<feature type="region of interest" description="Disordered" evidence="9">
    <location>
        <begin position="1"/>
        <end position="28"/>
    </location>
</feature>
<dbReference type="GO" id="GO:0050660">
    <property type="term" value="F:flavin adenine dinucleotide binding"/>
    <property type="evidence" value="ECO:0007669"/>
    <property type="project" value="TreeGrafter"/>
</dbReference>
<feature type="region of interest" description="Disordered" evidence="9">
    <location>
        <begin position="269"/>
        <end position="289"/>
    </location>
</feature>
<dbReference type="SUPFAM" id="SSF52343">
    <property type="entry name" value="Ferredoxin reductase-like, C-terminal NADP-linked domain"/>
    <property type="match status" value="1"/>
</dbReference>
<dbReference type="PROSITE" id="PS51085">
    <property type="entry name" value="2FE2S_FER_2"/>
    <property type="match status" value="1"/>
</dbReference>
<keyword evidence="4" id="KW-0479">Metal-binding</keyword>
<dbReference type="PANTHER" id="PTHR47354:SF8">
    <property type="entry name" value="1,2-PHENYLACETYL-COA EPOXIDASE, SUBUNIT E"/>
    <property type="match status" value="1"/>
</dbReference>
<dbReference type="Gene3D" id="2.40.30.10">
    <property type="entry name" value="Translation factors"/>
    <property type="match status" value="1"/>
</dbReference>
<evidence type="ECO:0000313" key="12">
    <source>
        <dbReference type="EMBL" id="WKN38115.1"/>
    </source>
</evidence>
<dbReference type="Pfam" id="PF00111">
    <property type="entry name" value="Fer2"/>
    <property type="match status" value="1"/>
</dbReference>
<evidence type="ECO:0000256" key="3">
    <source>
        <dbReference type="ARBA" id="ARBA00022714"/>
    </source>
</evidence>
<feature type="domain" description="FAD-binding FR-type" evidence="11">
    <location>
        <begin position="26"/>
        <end position="126"/>
    </location>
</feature>
<dbReference type="InterPro" id="IPR001709">
    <property type="entry name" value="Flavoprot_Pyr_Nucl_cyt_Rdtase"/>
</dbReference>
<dbReference type="Pfam" id="PF00175">
    <property type="entry name" value="NAD_binding_1"/>
    <property type="match status" value="1"/>
</dbReference>
<protein>
    <submittedName>
        <fullName evidence="12">Ferredoxin--NADP reductase</fullName>
    </submittedName>
</protein>
<dbReference type="GO" id="GO:0016491">
    <property type="term" value="F:oxidoreductase activity"/>
    <property type="evidence" value="ECO:0007669"/>
    <property type="project" value="UniProtKB-KW"/>
</dbReference>
<name>A0AA49GSP7_9BACT</name>
<dbReference type="CDD" id="cd06214">
    <property type="entry name" value="PA_degradation_oxidoreductase_like"/>
    <property type="match status" value="1"/>
</dbReference>
<reference evidence="12" key="2">
    <citation type="journal article" date="2024" name="Antonie Van Leeuwenhoek">
        <title>Roseihalotalea indica gen. nov., sp. nov., a halophilic Bacteroidetes from mesopelagic Southwest Indian Ocean with higher carbohydrate metabolic potential.</title>
        <authorList>
            <person name="Chen B."/>
            <person name="Zhang M."/>
            <person name="Lin D."/>
            <person name="Ye J."/>
            <person name="Tang K."/>
        </authorList>
    </citation>
    <scope>NUCLEOTIDE SEQUENCE</scope>
    <source>
        <strain evidence="12">TK19036</strain>
    </source>
</reference>
<evidence type="ECO:0000256" key="7">
    <source>
        <dbReference type="ARBA" id="ARBA00023004"/>
    </source>
</evidence>
<dbReference type="PRINTS" id="PR00406">
    <property type="entry name" value="CYTB5RDTASE"/>
</dbReference>
<dbReference type="InterPro" id="IPR036010">
    <property type="entry name" value="2Fe-2S_ferredoxin-like_sf"/>
</dbReference>
<evidence type="ECO:0000256" key="1">
    <source>
        <dbReference type="ARBA" id="ARBA00001974"/>
    </source>
</evidence>
<keyword evidence="5" id="KW-0274">FAD</keyword>
<feature type="domain" description="2Fe-2S ferredoxin-type" evidence="10">
    <location>
        <begin position="305"/>
        <end position="393"/>
    </location>
</feature>
<dbReference type="InterPro" id="IPR006058">
    <property type="entry name" value="2Fe2S_fd_BS"/>
</dbReference>
<evidence type="ECO:0000256" key="6">
    <source>
        <dbReference type="ARBA" id="ARBA00023002"/>
    </source>
</evidence>
<gene>
    <name evidence="12" type="ORF">K4G66_05295</name>
</gene>
<organism evidence="12">
    <name type="scientific">Roseihalotalea indica</name>
    <dbReference type="NCBI Taxonomy" id="2867963"/>
    <lineage>
        <taxon>Bacteria</taxon>
        <taxon>Pseudomonadati</taxon>
        <taxon>Bacteroidota</taxon>
        <taxon>Cytophagia</taxon>
        <taxon>Cytophagales</taxon>
        <taxon>Catalimonadaceae</taxon>
        <taxon>Roseihalotalea</taxon>
    </lineage>
</organism>
<dbReference type="CDD" id="cd00207">
    <property type="entry name" value="fer2"/>
    <property type="match status" value="1"/>
</dbReference>
<dbReference type="InterPro" id="IPR039261">
    <property type="entry name" value="FNR_nucleotide-bd"/>
</dbReference>
<evidence type="ECO:0000256" key="5">
    <source>
        <dbReference type="ARBA" id="ARBA00022827"/>
    </source>
</evidence>
<evidence type="ECO:0000256" key="2">
    <source>
        <dbReference type="ARBA" id="ARBA00022630"/>
    </source>
</evidence>
<dbReference type="PANTHER" id="PTHR47354">
    <property type="entry name" value="NADH OXIDOREDUCTASE HCR"/>
    <property type="match status" value="1"/>
</dbReference>
<keyword evidence="2" id="KW-0285">Flavoprotein</keyword>
<comment type="cofactor">
    <cofactor evidence="1">
        <name>FAD</name>
        <dbReference type="ChEBI" id="CHEBI:57692"/>
    </cofactor>
</comment>
<evidence type="ECO:0000259" key="11">
    <source>
        <dbReference type="PROSITE" id="PS51384"/>
    </source>
</evidence>
<evidence type="ECO:0000256" key="8">
    <source>
        <dbReference type="ARBA" id="ARBA00023014"/>
    </source>
</evidence>
<reference evidence="12" key="1">
    <citation type="journal article" date="2023" name="Comput. Struct. Biotechnol. J.">
        <title>Discovery of a novel marine Bacteroidetes with a rich repertoire of carbohydrate-active enzymes.</title>
        <authorList>
            <person name="Chen B."/>
            <person name="Liu G."/>
            <person name="Chen Q."/>
            <person name="Wang H."/>
            <person name="Liu L."/>
            <person name="Tang K."/>
        </authorList>
    </citation>
    <scope>NUCLEOTIDE SEQUENCE</scope>
    <source>
        <strain evidence="12">TK19036</strain>
    </source>
</reference>
<keyword evidence="7" id="KW-0408">Iron</keyword>
<dbReference type="Gene3D" id="3.10.20.30">
    <property type="match status" value="1"/>
</dbReference>
<dbReference type="Pfam" id="PF00970">
    <property type="entry name" value="FAD_binding_6"/>
    <property type="match status" value="1"/>
</dbReference>
<dbReference type="SUPFAM" id="SSF54292">
    <property type="entry name" value="2Fe-2S ferredoxin-like"/>
    <property type="match status" value="1"/>
</dbReference>
<evidence type="ECO:0000256" key="4">
    <source>
        <dbReference type="ARBA" id="ARBA00022723"/>
    </source>
</evidence>
<proteinExistence type="predicted"/>
<dbReference type="InterPro" id="IPR001041">
    <property type="entry name" value="2Fe-2S_ferredoxin-type"/>
</dbReference>
<dbReference type="EMBL" id="CP120682">
    <property type="protein sequence ID" value="WKN38115.1"/>
    <property type="molecule type" value="Genomic_DNA"/>
</dbReference>
<dbReference type="SUPFAM" id="SSF63380">
    <property type="entry name" value="Riboflavin synthase domain-like"/>
    <property type="match status" value="1"/>
</dbReference>
<keyword evidence="6" id="KW-0560">Oxidoreductase</keyword>
<evidence type="ECO:0000259" key="10">
    <source>
        <dbReference type="PROSITE" id="PS51085"/>
    </source>
</evidence>
<sequence length="393" mass="43300">MKFSFFSKSKKKESKTVEDTPSPKKHQPQQLIVKEVIKETEDAITIVFDKPDLVYEPGQFLTLLLTIDGEDIRRSYSLCTSPHTDQYPAVTVKRVASGKVSNYLNDILKVGDTITIQAPAGNFTTKLYPDQARHLVMFGGGSGITPIMSLIKSVLDKEPASKVSLIYANRDEAAIIFREHLHQLLSHYPERFHLVHVLENVTTRFACRGGLITPEAVPDLLADLPFQEKTTEYFLCGPQGMMDNVLDGLRALEIPTHLIHKESFVAGAKKEKKPTDAKPPLTASWDSGTGIGALGNDDVPVTEAHEVTIIYEGETHRFTVDPESTILETAIALDIDLPYSCQSGICTACMGKCTSGRMKLDETDALAEEDLQQGFVLTCVGHPLTSDVVIEID</sequence>
<dbReference type="InterPro" id="IPR050415">
    <property type="entry name" value="MRET"/>
</dbReference>